<keyword evidence="1" id="KW-0732">Signal</keyword>
<proteinExistence type="predicted"/>
<dbReference type="EMBL" id="JBBXJM010000005">
    <property type="protein sequence ID" value="KAL1407778.1"/>
    <property type="molecule type" value="Genomic_DNA"/>
</dbReference>
<reference evidence="2 3" key="1">
    <citation type="submission" date="2023-08" db="EMBL/GenBank/DDBJ databases">
        <title>Annotated Genome Sequence of Vanrija albida AlHP1.</title>
        <authorList>
            <person name="Herzog R."/>
        </authorList>
    </citation>
    <scope>NUCLEOTIDE SEQUENCE [LARGE SCALE GENOMIC DNA]</scope>
    <source>
        <strain evidence="2 3">AlHP1</strain>
    </source>
</reference>
<accession>A0ABR3Q076</accession>
<comment type="caution">
    <text evidence="2">The sequence shown here is derived from an EMBL/GenBank/DDBJ whole genome shotgun (WGS) entry which is preliminary data.</text>
</comment>
<name>A0ABR3Q076_9TREE</name>
<organism evidence="2 3">
    <name type="scientific">Vanrija albida</name>
    <dbReference type="NCBI Taxonomy" id="181172"/>
    <lineage>
        <taxon>Eukaryota</taxon>
        <taxon>Fungi</taxon>
        <taxon>Dikarya</taxon>
        <taxon>Basidiomycota</taxon>
        <taxon>Agaricomycotina</taxon>
        <taxon>Tremellomycetes</taxon>
        <taxon>Trichosporonales</taxon>
        <taxon>Trichosporonaceae</taxon>
        <taxon>Vanrija</taxon>
    </lineage>
</organism>
<evidence type="ECO:0000256" key="1">
    <source>
        <dbReference type="SAM" id="SignalP"/>
    </source>
</evidence>
<dbReference type="GeneID" id="95988255"/>
<protein>
    <recommendedName>
        <fullName evidence="4">Ricin B lectin domain-containing protein</fullName>
    </recommendedName>
</protein>
<keyword evidence="3" id="KW-1185">Reference proteome</keyword>
<feature type="signal peptide" evidence="1">
    <location>
        <begin position="1"/>
        <end position="18"/>
    </location>
</feature>
<evidence type="ECO:0000313" key="3">
    <source>
        <dbReference type="Proteomes" id="UP001565368"/>
    </source>
</evidence>
<dbReference type="CDD" id="cd00161">
    <property type="entry name" value="beta-trefoil_Ricin-like"/>
    <property type="match status" value="1"/>
</dbReference>
<sequence>MSLTALTLLAALASPAHGAAVARGTGYTVNVGALGAWKTPSDTPAASFIDKDGSYHLQQSAAAYGASEERHWSFYAGADIDSAVWDRGVSSASDPRNPLDSNYNTTWRCNNSPTGKIATYASGYEGTGKPYPDYSQKNYCDLIGVWVDPDTGYWYGLVHNEFSGRPFGDALHFDRIDSAVSRDQGRTWTILEGIISTPYGAYKRNDSTTFPGATYSWGAGDQRLVVDVASGYFYLHYYSRIVDKGHNNWWTAYYAHVARAPISAKFAAGAWRKWYNGSWGEPGLGGRESGVVPVVSDSDTGYTPPEKDYNPRNLQNASEQIRLGLTPPTTPLFWMDASYSPYLGQWVGEPNALEHTPPRKSPQQFYATCDLTTQRWRLIGDSGAYATRSQYRWFIDSAGKTSSHYIGRHFRGYCSFYCSQSDSEYVELNIEPASPPAPVVDSGKRYTLTTVGGRQLSAGNGTAWRLSPTGDGAYAITSGAGTQLGTRDEVSERAWGTRLGVFPASTAVGRQWWLIPNRSHVDNSLTGTFRIVNRWSGLVLALSEAHGLELVPHRSWTDTTGSGVGGGRRAEDQAIVLAAV</sequence>
<dbReference type="InterPro" id="IPR035992">
    <property type="entry name" value="Ricin_B-like_lectins"/>
</dbReference>
<dbReference type="Proteomes" id="UP001565368">
    <property type="component" value="Unassembled WGS sequence"/>
</dbReference>
<dbReference type="SUPFAM" id="SSF50370">
    <property type="entry name" value="Ricin B-like lectins"/>
    <property type="match status" value="1"/>
</dbReference>
<dbReference type="RefSeq" id="XP_069207722.1">
    <property type="nucleotide sequence ID" value="XM_069355651.1"/>
</dbReference>
<gene>
    <name evidence="2" type="ORF">Q8F55_007212</name>
</gene>
<evidence type="ECO:0000313" key="2">
    <source>
        <dbReference type="EMBL" id="KAL1407778.1"/>
    </source>
</evidence>
<dbReference type="Gene3D" id="2.80.10.50">
    <property type="match status" value="1"/>
</dbReference>
<evidence type="ECO:0008006" key="4">
    <source>
        <dbReference type="Google" id="ProtNLM"/>
    </source>
</evidence>
<feature type="chain" id="PRO_5045870849" description="Ricin B lectin domain-containing protein" evidence="1">
    <location>
        <begin position="19"/>
        <end position="580"/>
    </location>
</feature>